<dbReference type="EMBL" id="FSRM01000002">
    <property type="protein sequence ID" value="SIO49407.1"/>
    <property type="molecule type" value="Genomic_DNA"/>
</dbReference>
<name>A0A1N6JZ53_9BURK</name>
<dbReference type="Proteomes" id="UP000184693">
    <property type="component" value="Unassembled WGS sequence"/>
</dbReference>
<accession>A0A1N6JZ53</accession>
<organism evidence="1 2">
    <name type="scientific">Paraburkholderia phenazinium</name>
    <dbReference type="NCBI Taxonomy" id="60549"/>
    <lineage>
        <taxon>Bacteria</taxon>
        <taxon>Pseudomonadati</taxon>
        <taxon>Pseudomonadota</taxon>
        <taxon>Betaproteobacteria</taxon>
        <taxon>Burkholderiales</taxon>
        <taxon>Burkholderiaceae</taxon>
        <taxon>Paraburkholderia</taxon>
    </lineage>
</organism>
<gene>
    <name evidence="1" type="ORF">SAMN05444168_5459</name>
</gene>
<protein>
    <recommendedName>
        <fullName evidence="3">Fis family transcriptional regulator</fullName>
    </recommendedName>
</protein>
<sequence>MTQKRLKLLAERPLLQLPPSNDPLMAKTIPFSGNTQAARARAAKAMLLPLPRDTADELALQVHLALDSLRRGDGNVEAAQTVTQAMLLVAFIVEAGYGKLTPEALRTADALSAACFERGRASGEWMLDRAGYDIFASIVTIYDQQLQKAPLWAITEASDRLTRFKAGEPYQAVQRKRA</sequence>
<proteinExistence type="predicted"/>
<reference evidence="1 2" key="1">
    <citation type="submission" date="2016-11" db="EMBL/GenBank/DDBJ databases">
        <authorList>
            <person name="Jaros S."/>
            <person name="Januszkiewicz K."/>
            <person name="Wedrychowicz H."/>
        </authorList>
    </citation>
    <scope>NUCLEOTIDE SEQUENCE [LARGE SCALE GENOMIC DNA]</scope>
    <source>
        <strain evidence="1 2">GAS86</strain>
    </source>
</reference>
<dbReference type="AlphaFoldDB" id="A0A1N6JZ53"/>
<evidence type="ECO:0008006" key="3">
    <source>
        <dbReference type="Google" id="ProtNLM"/>
    </source>
</evidence>
<evidence type="ECO:0000313" key="2">
    <source>
        <dbReference type="Proteomes" id="UP000184693"/>
    </source>
</evidence>
<evidence type="ECO:0000313" key="1">
    <source>
        <dbReference type="EMBL" id="SIO49407.1"/>
    </source>
</evidence>